<protein>
    <submittedName>
        <fullName evidence="1">Uncharacterized protein</fullName>
    </submittedName>
</protein>
<gene>
    <name evidence="1" type="ORF">B0I36DRAFT_144010</name>
</gene>
<dbReference type="RefSeq" id="XP_046010625.1">
    <property type="nucleotide sequence ID" value="XM_046148418.1"/>
</dbReference>
<dbReference type="Proteomes" id="UP000756346">
    <property type="component" value="Unassembled WGS sequence"/>
</dbReference>
<sequence>MRFLLGILENGTFPRLRGKPVAISSTGRRHVADPCVFPRLPPHPISSDLARLHPIKLASSSYGWSQTSTREHAWPTFATFMMCWGTAGPSELLNTWYNNDVAHECEHITPTLIRVLLANLMGLVASNVFRDQDKPKTEPR</sequence>
<proteinExistence type="predicted"/>
<reference evidence="1" key="1">
    <citation type="journal article" date="2021" name="Nat. Commun.">
        <title>Genetic determinants of endophytism in the Arabidopsis root mycobiome.</title>
        <authorList>
            <person name="Mesny F."/>
            <person name="Miyauchi S."/>
            <person name="Thiergart T."/>
            <person name="Pickel B."/>
            <person name="Atanasova L."/>
            <person name="Karlsson M."/>
            <person name="Huettel B."/>
            <person name="Barry K.W."/>
            <person name="Haridas S."/>
            <person name="Chen C."/>
            <person name="Bauer D."/>
            <person name="Andreopoulos W."/>
            <person name="Pangilinan J."/>
            <person name="LaButti K."/>
            <person name="Riley R."/>
            <person name="Lipzen A."/>
            <person name="Clum A."/>
            <person name="Drula E."/>
            <person name="Henrissat B."/>
            <person name="Kohler A."/>
            <person name="Grigoriev I.V."/>
            <person name="Martin F.M."/>
            <person name="Hacquard S."/>
        </authorList>
    </citation>
    <scope>NUCLEOTIDE SEQUENCE</scope>
    <source>
        <strain evidence="1">MPI-CAGE-CH-0230</strain>
    </source>
</reference>
<dbReference type="GeneID" id="70177964"/>
<comment type="caution">
    <text evidence="1">The sequence shown here is derived from an EMBL/GenBank/DDBJ whole genome shotgun (WGS) entry which is preliminary data.</text>
</comment>
<evidence type="ECO:0000313" key="2">
    <source>
        <dbReference type="Proteomes" id="UP000756346"/>
    </source>
</evidence>
<dbReference type="OrthoDB" id="2985014at2759"/>
<organism evidence="1 2">
    <name type="scientific">Microdochium trichocladiopsis</name>
    <dbReference type="NCBI Taxonomy" id="1682393"/>
    <lineage>
        <taxon>Eukaryota</taxon>
        <taxon>Fungi</taxon>
        <taxon>Dikarya</taxon>
        <taxon>Ascomycota</taxon>
        <taxon>Pezizomycotina</taxon>
        <taxon>Sordariomycetes</taxon>
        <taxon>Xylariomycetidae</taxon>
        <taxon>Xylariales</taxon>
        <taxon>Microdochiaceae</taxon>
        <taxon>Microdochium</taxon>
    </lineage>
</organism>
<dbReference type="EMBL" id="JAGTJQ010000007">
    <property type="protein sequence ID" value="KAH7027826.1"/>
    <property type="molecule type" value="Genomic_DNA"/>
</dbReference>
<evidence type="ECO:0000313" key="1">
    <source>
        <dbReference type="EMBL" id="KAH7027826.1"/>
    </source>
</evidence>
<dbReference type="AlphaFoldDB" id="A0A9P8Y2B5"/>
<accession>A0A9P8Y2B5</accession>
<name>A0A9P8Y2B5_9PEZI</name>
<keyword evidence="2" id="KW-1185">Reference proteome</keyword>